<reference evidence="2" key="1">
    <citation type="journal article" date="2020" name="Stud. Mycol.">
        <title>101 Dothideomycetes genomes: a test case for predicting lifestyles and emergence of pathogens.</title>
        <authorList>
            <person name="Haridas S."/>
            <person name="Albert R."/>
            <person name="Binder M."/>
            <person name="Bloem J."/>
            <person name="Labutti K."/>
            <person name="Salamov A."/>
            <person name="Andreopoulos B."/>
            <person name="Baker S."/>
            <person name="Barry K."/>
            <person name="Bills G."/>
            <person name="Bluhm B."/>
            <person name="Cannon C."/>
            <person name="Castanera R."/>
            <person name="Culley D."/>
            <person name="Daum C."/>
            <person name="Ezra D."/>
            <person name="Gonzalez J."/>
            <person name="Henrissat B."/>
            <person name="Kuo A."/>
            <person name="Liang C."/>
            <person name="Lipzen A."/>
            <person name="Lutzoni F."/>
            <person name="Magnuson J."/>
            <person name="Mondo S."/>
            <person name="Nolan M."/>
            <person name="Ohm R."/>
            <person name="Pangilinan J."/>
            <person name="Park H.-J."/>
            <person name="Ramirez L."/>
            <person name="Alfaro M."/>
            <person name="Sun H."/>
            <person name="Tritt A."/>
            <person name="Yoshinaga Y."/>
            <person name="Zwiers L.-H."/>
            <person name="Turgeon B."/>
            <person name="Goodwin S."/>
            <person name="Spatafora J."/>
            <person name="Crous P."/>
            <person name="Grigoriev I."/>
        </authorList>
    </citation>
    <scope>NUCLEOTIDE SEQUENCE</scope>
    <source>
        <strain evidence="2">CBS 183.55</strain>
    </source>
</reference>
<dbReference type="RefSeq" id="XP_033446367.1">
    <property type="nucleotide sequence ID" value="XM_033598184.1"/>
</dbReference>
<feature type="compositionally biased region" description="Basic and acidic residues" evidence="1">
    <location>
        <begin position="171"/>
        <end position="199"/>
    </location>
</feature>
<feature type="region of interest" description="Disordered" evidence="1">
    <location>
        <begin position="169"/>
        <end position="253"/>
    </location>
</feature>
<evidence type="ECO:0000313" key="2">
    <source>
        <dbReference type="EMBL" id="KAF1926115.1"/>
    </source>
</evidence>
<sequence length="253" mass="27854">MTTGSNVALVDADCALQFVDEDALEDVLRKATDVAAELSRAGGRARGGDAGVMEEATVQNLHQCLESNSAARLNGFRDDKRLQKQAPGASPLPPLPSLRRFPRSIDVDEIPAQNLRHDLLYEQARISSRRATTQGLAAARYQSQRRQGRRRLQHVAVLSVAIQSRSGCCETGDRYHEQRDTREQRSRRTADKGKERSGETGDMASTKTMLRFESTQRREGIEEQSTVPTHCGKVTQRSKSAVATVPGTAGERP</sequence>
<dbReference type="Proteomes" id="UP000800082">
    <property type="component" value="Unassembled WGS sequence"/>
</dbReference>
<dbReference type="EMBL" id="ML978979">
    <property type="protein sequence ID" value="KAF1926115.1"/>
    <property type="molecule type" value="Genomic_DNA"/>
</dbReference>
<dbReference type="GeneID" id="54355851"/>
<evidence type="ECO:0000313" key="3">
    <source>
        <dbReference type="Proteomes" id="UP000800082"/>
    </source>
</evidence>
<proteinExistence type="predicted"/>
<evidence type="ECO:0000256" key="1">
    <source>
        <dbReference type="SAM" id="MobiDB-lite"/>
    </source>
</evidence>
<gene>
    <name evidence="2" type="ORF">M421DRAFT_94238</name>
</gene>
<organism evidence="2 3">
    <name type="scientific">Didymella exigua CBS 183.55</name>
    <dbReference type="NCBI Taxonomy" id="1150837"/>
    <lineage>
        <taxon>Eukaryota</taxon>
        <taxon>Fungi</taxon>
        <taxon>Dikarya</taxon>
        <taxon>Ascomycota</taxon>
        <taxon>Pezizomycotina</taxon>
        <taxon>Dothideomycetes</taxon>
        <taxon>Pleosporomycetidae</taxon>
        <taxon>Pleosporales</taxon>
        <taxon>Pleosporineae</taxon>
        <taxon>Didymellaceae</taxon>
        <taxon>Didymella</taxon>
    </lineage>
</organism>
<name>A0A6A5RCZ4_9PLEO</name>
<protein>
    <submittedName>
        <fullName evidence="2">Uncharacterized protein</fullName>
    </submittedName>
</protein>
<accession>A0A6A5RCZ4</accession>
<keyword evidence="3" id="KW-1185">Reference proteome</keyword>
<dbReference type="AlphaFoldDB" id="A0A6A5RCZ4"/>